<dbReference type="SMART" id="SM00116">
    <property type="entry name" value="CBS"/>
    <property type="match status" value="1"/>
</dbReference>
<dbReference type="SUPFAM" id="SSF54631">
    <property type="entry name" value="CBS-domain pair"/>
    <property type="match status" value="1"/>
</dbReference>
<dbReference type="PANTHER" id="PTHR43080">
    <property type="entry name" value="CBS DOMAIN-CONTAINING PROTEIN CBSX3, MITOCHONDRIAL"/>
    <property type="match status" value="1"/>
</dbReference>
<dbReference type="EMBL" id="LR633966">
    <property type="protein sequence ID" value="VUX54996.1"/>
    <property type="molecule type" value="Genomic_DNA"/>
</dbReference>
<organism evidence="4">
    <name type="scientific">uncultured Woeseiaceae bacterium</name>
    <dbReference type="NCBI Taxonomy" id="1983305"/>
    <lineage>
        <taxon>Bacteria</taxon>
        <taxon>Pseudomonadati</taxon>
        <taxon>Pseudomonadota</taxon>
        <taxon>Gammaproteobacteria</taxon>
        <taxon>Woeseiales</taxon>
        <taxon>Woeseiaceae</taxon>
        <taxon>environmental samples</taxon>
    </lineage>
</organism>
<dbReference type="PANTHER" id="PTHR43080:SF2">
    <property type="entry name" value="CBS DOMAIN-CONTAINING PROTEIN"/>
    <property type="match status" value="1"/>
</dbReference>
<feature type="domain" description="CBS" evidence="3">
    <location>
        <begin position="80"/>
        <end position="135"/>
    </location>
</feature>
<dbReference type="AlphaFoldDB" id="A0A7D9D410"/>
<dbReference type="PROSITE" id="PS51371">
    <property type="entry name" value="CBS"/>
    <property type="match status" value="1"/>
</dbReference>
<name>A0A7D9D410_9GAMM</name>
<evidence type="ECO:0000256" key="1">
    <source>
        <dbReference type="ARBA" id="ARBA00023122"/>
    </source>
</evidence>
<evidence type="ECO:0000313" key="4">
    <source>
        <dbReference type="EMBL" id="VUX54996.1"/>
    </source>
</evidence>
<dbReference type="InterPro" id="IPR051257">
    <property type="entry name" value="Diverse_CBS-Domain"/>
</dbReference>
<proteinExistence type="predicted"/>
<gene>
    <name evidence="4" type="ORF">JTBB02_V1_80004</name>
</gene>
<evidence type="ECO:0000259" key="3">
    <source>
        <dbReference type="PROSITE" id="PS51371"/>
    </source>
</evidence>
<evidence type="ECO:0000256" key="2">
    <source>
        <dbReference type="PROSITE-ProRule" id="PRU00703"/>
    </source>
</evidence>
<keyword evidence="1 2" id="KW-0129">CBS domain</keyword>
<dbReference type="Gene3D" id="3.10.580.10">
    <property type="entry name" value="CBS-domain"/>
    <property type="match status" value="1"/>
</dbReference>
<dbReference type="InterPro" id="IPR000644">
    <property type="entry name" value="CBS_dom"/>
</dbReference>
<dbReference type="Pfam" id="PF00571">
    <property type="entry name" value="CBS"/>
    <property type="match status" value="2"/>
</dbReference>
<sequence length="135" mass="15269">MTSRNWGPVRDCMRTDVTEVDGKLDVLSAMKIMKKAGTTSLIVKRRDEKDEIGLLLFSDIAREVIATDRAPERVNVYEIMAKPVVTVRPDMEIRYCAKMFENFGISHAPVVENDKIVGMVSLYLLVLHGIMPELD</sequence>
<reference evidence="4" key="1">
    <citation type="submission" date="2019-07" db="EMBL/GenBank/DDBJ databases">
        <authorList>
            <person name="Weber M."/>
            <person name="Kostadinov I."/>
            <person name="Kostadinov D I."/>
        </authorList>
    </citation>
    <scope>NUCLEOTIDE SEQUENCE</scope>
    <source>
        <strain evidence="4">Gfbio:sag-sample-b02:053724c1-46a9-4a36-b237-ea2bf867836b</strain>
    </source>
</reference>
<protein>
    <recommendedName>
        <fullName evidence="3">CBS domain-containing protein</fullName>
    </recommendedName>
</protein>
<dbReference type="InterPro" id="IPR046342">
    <property type="entry name" value="CBS_dom_sf"/>
</dbReference>
<accession>A0A7D9D410</accession>